<dbReference type="EMBL" id="CM023490">
    <property type="protein sequence ID" value="KAH6943203.1"/>
    <property type="molecule type" value="Genomic_DNA"/>
</dbReference>
<evidence type="ECO:0000313" key="2">
    <source>
        <dbReference type="Proteomes" id="UP000821845"/>
    </source>
</evidence>
<reference evidence="1" key="1">
    <citation type="submission" date="2020-05" db="EMBL/GenBank/DDBJ databases">
        <title>Large-scale comparative analyses of tick genomes elucidate their genetic diversity and vector capacities.</title>
        <authorList>
            <person name="Jia N."/>
            <person name="Wang J."/>
            <person name="Shi W."/>
            <person name="Du L."/>
            <person name="Sun Y."/>
            <person name="Zhan W."/>
            <person name="Jiang J."/>
            <person name="Wang Q."/>
            <person name="Zhang B."/>
            <person name="Ji P."/>
            <person name="Sakyi L.B."/>
            <person name="Cui X."/>
            <person name="Yuan T."/>
            <person name="Jiang B."/>
            <person name="Yang W."/>
            <person name="Lam T.T.-Y."/>
            <person name="Chang Q."/>
            <person name="Ding S."/>
            <person name="Wang X."/>
            <person name="Zhu J."/>
            <person name="Ruan X."/>
            <person name="Zhao L."/>
            <person name="Wei J."/>
            <person name="Que T."/>
            <person name="Du C."/>
            <person name="Cheng J."/>
            <person name="Dai P."/>
            <person name="Han X."/>
            <person name="Huang E."/>
            <person name="Gao Y."/>
            <person name="Liu J."/>
            <person name="Shao H."/>
            <person name="Ye R."/>
            <person name="Li L."/>
            <person name="Wei W."/>
            <person name="Wang X."/>
            <person name="Wang C."/>
            <person name="Yang T."/>
            <person name="Huo Q."/>
            <person name="Li W."/>
            <person name="Guo W."/>
            <person name="Chen H."/>
            <person name="Zhou L."/>
            <person name="Ni X."/>
            <person name="Tian J."/>
            <person name="Zhou Y."/>
            <person name="Sheng Y."/>
            <person name="Liu T."/>
            <person name="Pan Y."/>
            <person name="Xia L."/>
            <person name="Li J."/>
            <person name="Zhao F."/>
            <person name="Cao W."/>
        </authorList>
    </citation>
    <scope>NUCLEOTIDE SEQUENCE</scope>
    <source>
        <strain evidence="1">Hyas-2018</strain>
    </source>
</reference>
<evidence type="ECO:0000313" key="1">
    <source>
        <dbReference type="EMBL" id="KAH6943203.1"/>
    </source>
</evidence>
<comment type="caution">
    <text evidence="1">The sequence shown here is derived from an EMBL/GenBank/DDBJ whole genome shotgun (WGS) entry which is preliminary data.</text>
</comment>
<organism evidence="1 2">
    <name type="scientific">Hyalomma asiaticum</name>
    <name type="common">Tick</name>
    <dbReference type="NCBI Taxonomy" id="266040"/>
    <lineage>
        <taxon>Eukaryota</taxon>
        <taxon>Metazoa</taxon>
        <taxon>Ecdysozoa</taxon>
        <taxon>Arthropoda</taxon>
        <taxon>Chelicerata</taxon>
        <taxon>Arachnida</taxon>
        <taxon>Acari</taxon>
        <taxon>Parasitiformes</taxon>
        <taxon>Ixodida</taxon>
        <taxon>Ixodoidea</taxon>
        <taxon>Ixodidae</taxon>
        <taxon>Hyalomminae</taxon>
        <taxon>Hyalomma</taxon>
    </lineage>
</organism>
<gene>
    <name evidence="1" type="ORF">HPB50_017160</name>
</gene>
<protein>
    <submittedName>
        <fullName evidence="1">Uncharacterized protein</fullName>
    </submittedName>
</protein>
<name>A0ACB7TAP3_HYAAI</name>
<dbReference type="Proteomes" id="UP000821845">
    <property type="component" value="Chromosome 10"/>
</dbReference>
<accession>A0ACB7TAP3</accession>
<proteinExistence type="predicted"/>
<keyword evidence="2" id="KW-1185">Reference proteome</keyword>
<sequence length="339" mass="37946">MVLQADDDECPKANGIRVRKLRKKLRDLRERALASGLSDDDVSAVVAEEAALALNGAVAAPPSSPGSGGRLLLKWAFIVATAAYVLFSRGLPDLAHDQCLVNVGNLYLEFTRPLLSCDFCREPTQVMELTEMSKEDFLRVGYADKPIVLRGGAAHWKAMRTFSYAFFRDIYRNTSGAFEETRRYCQFLGTATDFADLEDFFSMPDSRANLSGPEEDAWYVGWSNCDQRIVAILREHYTRPDFFPDDSEASIIDWIFIGYAGNGVKTHLDYVLRPSWQAQIRGVKTWTLVPPPECESVCVPSLKVTVRPGDILLVNTNHWYHSTLVEPGDISITIGSEYD</sequence>